<name>A0A1X0S321_RHIZD</name>
<sequence length="289" mass="32838">MNFLPMVCLVLVLELTELNQQRASKEFDKYKVYVYDRDGGPLKPFAMGKSLIAKRPYTYLKYPRLPATTVDSDNQLSVSLDNSGVDDNDSISSAETTNNYSHTSIMAIINSIYFKEVQTKSLFDYGFYTARQIYDDLSTHLPQLHDHATFGASSKMIIDSNFGPRTSVRVNGKPVKGRHLYKIKDILVGYVRKSITKESDKNMTSKLQNHCFCSRAYAFPNSPASKPIMERDFNMNKRNANIVDSLPGCDGNTQQMIHFLTYTTKHIQLCVISYAGLSNRPDDVECFLW</sequence>
<gene>
    <name evidence="2" type="ORF">BCV71DRAFT_243302</name>
</gene>
<feature type="chain" id="PRO_5012778059" evidence="1">
    <location>
        <begin position="24"/>
        <end position="289"/>
    </location>
</feature>
<feature type="signal peptide" evidence="1">
    <location>
        <begin position="1"/>
        <end position="23"/>
    </location>
</feature>
<accession>A0A1X0S321</accession>
<keyword evidence="1" id="KW-0732">Signal</keyword>
<reference evidence="2 3" key="1">
    <citation type="journal article" date="2016" name="Proc. Natl. Acad. Sci. U.S.A.">
        <title>Lipid metabolic changes in an early divergent fungus govern the establishment of a mutualistic symbiosis with endobacteria.</title>
        <authorList>
            <person name="Lastovetsky O.A."/>
            <person name="Gaspar M.L."/>
            <person name="Mondo S.J."/>
            <person name="LaButti K.M."/>
            <person name="Sandor L."/>
            <person name="Grigoriev I.V."/>
            <person name="Henry S.A."/>
            <person name="Pawlowska T.E."/>
        </authorList>
    </citation>
    <scope>NUCLEOTIDE SEQUENCE [LARGE SCALE GENOMIC DNA]</scope>
    <source>
        <strain evidence="2 3">ATCC 11559</strain>
    </source>
</reference>
<dbReference type="EMBL" id="KV921325">
    <property type="protein sequence ID" value="ORE18676.1"/>
    <property type="molecule type" value="Genomic_DNA"/>
</dbReference>
<dbReference type="Proteomes" id="UP000242381">
    <property type="component" value="Unassembled WGS sequence"/>
</dbReference>
<dbReference type="OMA" id="YSHTSIM"/>
<protein>
    <submittedName>
        <fullName evidence="2">Uncharacterized protein</fullName>
    </submittedName>
</protein>
<dbReference type="AlphaFoldDB" id="A0A1X0S321"/>
<dbReference type="VEuPathDB" id="FungiDB:BCV72DRAFT_326973"/>
<evidence type="ECO:0000313" key="2">
    <source>
        <dbReference type="EMBL" id="ORE18676.1"/>
    </source>
</evidence>
<proteinExistence type="predicted"/>
<evidence type="ECO:0000256" key="1">
    <source>
        <dbReference type="SAM" id="SignalP"/>
    </source>
</evidence>
<organism evidence="2 3">
    <name type="scientific">Rhizopus microsporus</name>
    <dbReference type="NCBI Taxonomy" id="58291"/>
    <lineage>
        <taxon>Eukaryota</taxon>
        <taxon>Fungi</taxon>
        <taxon>Fungi incertae sedis</taxon>
        <taxon>Mucoromycota</taxon>
        <taxon>Mucoromycotina</taxon>
        <taxon>Mucoromycetes</taxon>
        <taxon>Mucorales</taxon>
        <taxon>Mucorineae</taxon>
        <taxon>Rhizopodaceae</taxon>
        <taxon>Rhizopus</taxon>
    </lineage>
</organism>
<evidence type="ECO:0000313" key="3">
    <source>
        <dbReference type="Proteomes" id="UP000242381"/>
    </source>
</evidence>